<evidence type="ECO:0008006" key="2">
    <source>
        <dbReference type="Google" id="ProtNLM"/>
    </source>
</evidence>
<sequence>MSNQNLAACFQAFIKNMMQSPTKRGEWFLQLMIEKRDQRLSKKVY</sequence>
<protein>
    <recommendedName>
        <fullName evidence="2">Transposase</fullName>
    </recommendedName>
</protein>
<organism evidence="1">
    <name type="scientific">Polynucleobacter sp. UK-FUSCHL-C3</name>
    <dbReference type="NCBI Taxonomy" id="2955208"/>
    <lineage>
        <taxon>Bacteria</taxon>
        <taxon>Pseudomonadati</taxon>
        <taxon>Pseudomonadota</taxon>
        <taxon>Betaproteobacteria</taxon>
        <taxon>Burkholderiales</taxon>
        <taxon>Burkholderiaceae</taxon>
        <taxon>Polynucleobacter</taxon>
    </lineage>
</organism>
<name>A0AAU8A3R3_9BURK</name>
<proteinExistence type="predicted"/>
<dbReference type="RefSeq" id="WP_353439563.1">
    <property type="nucleotide sequence ID" value="NZ_CP099959.1"/>
</dbReference>
<evidence type="ECO:0000313" key="1">
    <source>
        <dbReference type="EMBL" id="XCC58343.1"/>
    </source>
</evidence>
<gene>
    <name evidence="1" type="ORF">NKE59_03360</name>
</gene>
<reference evidence="1" key="1">
    <citation type="submission" date="2022-06" db="EMBL/GenBank/DDBJ databases">
        <title>New Polynucleobacter species.</title>
        <authorList>
            <person name="Hahn M.W."/>
        </authorList>
    </citation>
    <scope>NUCLEOTIDE SEQUENCE</scope>
    <source>
        <strain evidence="1">UK-FUSCHL-C3</strain>
    </source>
</reference>
<dbReference type="AlphaFoldDB" id="A0AAU8A3R3"/>
<dbReference type="EMBL" id="CP099959">
    <property type="protein sequence ID" value="XCC58343.1"/>
    <property type="molecule type" value="Genomic_DNA"/>
</dbReference>
<accession>A0AAU8A3R3</accession>